<accession>A0A8H3LD87</accession>
<name>A0A8H3LD87_9GLOM</name>
<dbReference type="Proteomes" id="UP000615446">
    <property type="component" value="Unassembled WGS sequence"/>
</dbReference>
<sequence length="194" mass="22437">MLTTTFQEWLQEFDYQVGIKHNKQRVLLLLDNCKSHKLNNLILENVEVYFLPPQWILASLCLLKNIIGIITSSKWILEQVKAGQFIQDLKMNVLQAIQYIIQGYQSSSFTKYDAGQVKEFLIISEENIVYEIPDDISEFANMFKNGFTNHIDKIDDSTEIEIIGINKALEGLKTVNLFLFQQENANEQINLTTN</sequence>
<comment type="caution">
    <text evidence="2">The sequence shown here is derived from an EMBL/GenBank/DDBJ whole genome shotgun (WGS) entry which is preliminary data.</text>
</comment>
<evidence type="ECO:0000313" key="3">
    <source>
        <dbReference type="Proteomes" id="UP000615446"/>
    </source>
</evidence>
<reference evidence="2" key="1">
    <citation type="submission" date="2019-10" db="EMBL/GenBank/DDBJ databases">
        <title>Conservation and host-specific expression of non-tandemly repeated heterogenous ribosome RNA gene in arbuscular mycorrhizal fungi.</title>
        <authorList>
            <person name="Maeda T."/>
            <person name="Kobayashi Y."/>
            <person name="Nakagawa T."/>
            <person name="Ezawa T."/>
            <person name="Yamaguchi K."/>
            <person name="Bino T."/>
            <person name="Nishimoto Y."/>
            <person name="Shigenobu S."/>
            <person name="Kawaguchi M."/>
        </authorList>
    </citation>
    <scope>NUCLEOTIDE SEQUENCE</scope>
    <source>
        <strain evidence="2">HR1</strain>
    </source>
</reference>
<gene>
    <name evidence="2" type="ORF">RCL2_001067600</name>
</gene>
<dbReference type="InterPro" id="IPR004875">
    <property type="entry name" value="DDE_SF_endonuclease_dom"/>
</dbReference>
<dbReference type="OrthoDB" id="2366420at2759"/>
<dbReference type="AlphaFoldDB" id="A0A8H3LD87"/>
<dbReference type="GO" id="GO:0003676">
    <property type="term" value="F:nucleic acid binding"/>
    <property type="evidence" value="ECO:0007669"/>
    <property type="project" value="InterPro"/>
</dbReference>
<proteinExistence type="predicted"/>
<feature type="domain" description="DDE-1" evidence="1">
    <location>
        <begin position="3"/>
        <end position="55"/>
    </location>
</feature>
<evidence type="ECO:0000313" key="2">
    <source>
        <dbReference type="EMBL" id="GES83520.1"/>
    </source>
</evidence>
<dbReference type="EMBL" id="BLAL01000069">
    <property type="protein sequence ID" value="GES83520.1"/>
    <property type="molecule type" value="Genomic_DNA"/>
</dbReference>
<dbReference type="Pfam" id="PF03184">
    <property type="entry name" value="DDE_1"/>
    <property type="match status" value="1"/>
</dbReference>
<evidence type="ECO:0000259" key="1">
    <source>
        <dbReference type="Pfam" id="PF03184"/>
    </source>
</evidence>
<protein>
    <submittedName>
        <fullName evidence="2">Tigger transposable element-derived protein 4-like</fullName>
    </submittedName>
</protein>
<organism evidence="2 3">
    <name type="scientific">Rhizophagus clarus</name>
    <dbReference type="NCBI Taxonomy" id="94130"/>
    <lineage>
        <taxon>Eukaryota</taxon>
        <taxon>Fungi</taxon>
        <taxon>Fungi incertae sedis</taxon>
        <taxon>Mucoromycota</taxon>
        <taxon>Glomeromycotina</taxon>
        <taxon>Glomeromycetes</taxon>
        <taxon>Glomerales</taxon>
        <taxon>Glomeraceae</taxon>
        <taxon>Rhizophagus</taxon>
    </lineage>
</organism>